<accession>A0A375HZW2</accession>
<gene>
    <name evidence="1" type="ORF">PROPJV5_1052</name>
</gene>
<dbReference type="Proteomes" id="UP000265962">
    <property type="component" value="Unassembled WGS sequence"/>
</dbReference>
<organism evidence="1 2">
    <name type="scientific">Propionibacterium ruminifibrarum</name>
    <dbReference type="NCBI Taxonomy" id="1962131"/>
    <lineage>
        <taxon>Bacteria</taxon>
        <taxon>Bacillati</taxon>
        <taxon>Actinomycetota</taxon>
        <taxon>Actinomycetes</taxon>
        <taxon>Propionibacteriales</taxon>
        <taxon>Propionibacteriaceae</taxon>
        <taxon>Propionibacterium</taxon>
    </lineage>
</organism>
<dbReference type="EMBL" id="OMOH01000003">
    <property type="protein sequence ID" value="SPF68094.1"/>
    <property type="molecule type" value="Genomic_DNA"/>
</dbReference>
<protein>
    <submittedName>
        <fullName evidence="1">Uncharacterized protein</fullName>
    </submittedName>
</protein>
<evidence type="ECO:0000313" key="2">
    <source>
        <dbReference type="Proteomes" id="UP000265962"/>
    </source>
</evidence>
<evidence type="ECO:0000313" key="1">
    <source>
        <dbReference type="EMBL" id="SPF68094.1"/>
    </source>
</evidence>
<reference evidence="2" key="1">
    <citation type="submission" date="2018-02" db="EMBL/GenBank/DDBJ databases">
        <authorList>
            <person name="Hornung B."/>
        </authorList>
    </citation>
    <scope>NUCLEOTIDE SEQUENCE [LARGE SCALE GENOMIC DNA]</scope>
</reference>
<keyword evidence="2" id="KW-1185">Reference proteome</keyword>
<dbReference type="AlphaFoldDB" id="A0A375HZW2"/>
<name>A0A375HZW2_9ACTN</name>
<proteinExistence type="predicted"/>
<sequence>MIVLFAALVTFIGVVLPLFRTDILSGTAPGGPELTTAA</sequence>